<feature type="compositionally biased region" description="Polar residues" evidence="1">
    <location>
        <begin position="132"/>
        <end position="144"/>
    </location>
</feature>
<dbReference type="InterPro" id="IPR011009">
    <property type="entry name" value="Kinase-like_dom_sf"/>
</dbReference>
<organism evidence="2 3">
    <name type="scientific">Aspergillus keveii</name>
    <dbReference type="NCBI Taxonomy" id="714993"/>
    <lineage>
        <taxon>Eukaryota</taxon>
        <taxon>Fungi</taxon>
        <taxon>Dikarya</taxon>
        <taxon>Ascomycota</taxon>
        <taxon>Pezizomycotina</taxon>
        <taxon>Eurotiomycetes</taxon>
        <taxon>Eurotiomycetidae</taxon>
        <taxon>Eurotiales</taxon>
        <taxon>Aspergillaceae</taxon>
        <taxon>Aspergillus</taxon>
        <taxon>Aspergillus subgen. Nidulantes</taxon>
    </lineage>
</organism>
<dbReference type="Gene3D" id="1.10.510.10">
    <property type="entry name" value="Transferase(Phosphotransferase) domain 1"/>
    <property type="match status" value="1"/>
</dbReference>
<dbReference type="EMBL" id="JBFTWV010000147">
    <property type="protein sequence ID" value="KAL2785338.1"/>
    <property type="molecule type" value="Genomic_DNA"/>
</dbReference>
<name>A0ABR4FQN9_9EURO</name>
<feature type="region of interest" description="Disordered" evidence="1">
    <location>
        <begin position="132"/>
        <end position="208"/>
    </location>
</feature>
<protein>
    <submittedName>
        <fullName evidence="2">Uncharacterized protein</fullName>
    </submittedName>
</protein>
<evidence type="ECO:0000256" key="1">
    <source>
        <dbReference type="SAM" id="MobiDB-lite"/>
    </source>
</evidence>
<comment type="caution">
    <text evidence="2">The sequence shown here is derived from an EMBL/GenBank/DDBJ whole genome shotgun (WGS) entry which is preliminary data.</text>
</comment>
<proteinExistence type="predicted"/>
<reference evidence="2 3" key="1">
    <citation type="submission" date="2024-07" db="EMBL/GenBank/DDBJ databases">
        <title>Section-level genome sequencing and comparative genomics of Aspergillus sections Usti and Cavernicolus.</title>
        <authorList>
            <consortium name="Lawrence Berkeley National Laboratory"/>
            <person name="Nybo J.L."/>
            <person name="Vesth T.C."/>
            <person name="Theobald S."/>
            <person name="Frisvad J.C."/>
            <person name="Larsen T.O."/>
            <person name="Kjaerboelling I."/>
            <person name="Rothschild-Mancinelli K."/>
            <person name="Lyhne E.K."/>
            <person name="Kogle M.E."/>
            <person name="Barry K."/>
            <person name="Clum A."/>
            <person name="Na H."/>
            <person name="Ledsgaard L."/>
            <person name="Lin J."/>
            <person name="Lipzen A."/>
            <person name="Kuo A."/>
            <person name="Riley R."/>
            <person name="Mondo S."/>
            <person name="Labutti K."/>
            <person name="Haridas S."/>
            <person name="Pangalinan J."/>
            <person name="Salamov A.A."/>
            <person name="Simmons B.A."/>
            <person name="Magnuson J.K."/>
            <person name="Chen J."/>
            <person name="Drula E."/>
            <person name="Henrissat B."/>
            <person name="Wiebenga A."/>
            <person name="Lubbers R.J."/>
            <person name="Gomes A.C."/>
            <person name="Makela M.R."/>
            <person name="Stajich J."/>
            <person name="Grigoriev I.V."/>
            <person name="Mortensen U.H."/>
            <person name="De Vries R.P."/>
            <person name="Baker S.E."/>
            <person name="Andersen M.R."/>
        </authorList>
    </citation>
    <scope>NUCLEOTIDE SEQUENCE [LARGE SCALE GENOMIC DNA]</scope>
    <source>
        <strain evidence="2 3">CBS 209.92</strain>
    </source>
</reference>
<dbReference type="SUPFAM" id="SSF56112">
    <property type="entry name" value="Protein kinase-like (PK-like)"/>
    <property type="match status" value="1"/>
</dbReference>
<dbReference type="Proteomes" id="UP001610563">
    <property type="component" value="Unassembled WGS sequence"/>
</dbReference>
<feature type="compositionally biased region" description="Polar residues" evidence="1">
    <location>
        <begin position="197"/>
        <end position="208"/>
    </location>
</feature>
<keyword evidence="3" id="KW-1185">Reference proteome</keyword>
<evidence type="ECO:0000313" key="2">
    <source>
        <dbReference type="EMBL" id="KAL2785338.1"/>
    </source>
</evidence>
<accession>A0ABR4FQN9</accession>
<sequence length="443" mass="48583">MANPIPNSAGGVVQPYSSRTIVPDDSMNPIFVLSESTIDHIIRTEAQLRDQATVPHSSQLVVSIWAYNGLDGVGWRRTTIKDDIGIRKLVEAARLLQELVQRAPNKMSEVLYRPTALAISIGAIEIIDITDNPSSDTGSKTASSDAAHRPRSIENQLDPAANSMDSATIPDKVRIRDGRATGATSSSDSVVCESAENRSNNGLETIPNSPVSVSAMEFEEGTVLTTGLRLQSRSTPTISVPQKRKCSGAGERTAHFPRLLDVYDAGEDHFLVWEPVEFSVQHLLNIDLRLSDADIALIIRPVLEGIQFLQDRGLVLAALSPDAIMLTEDGNVKIVGVEESCRIPNEDMHADTLKLTALAVIINQLMDRVAATMEKWKKPHSWGPEINPFLQDLRKKTLDELLKDPYLASRTIGGLRWLAAAANKEVRHEIKRLNADGVQYDSH</sequence>
<evidence type="ECO:0000313" key="3">
    <source>
        <dbReference type="Proteomes" id="UP001610563"/>
    </source>
</evidence>
<gene>
    <name evidence="2" type="ORF">BJX66DRAFT_343161</name>
</gene>